<evidence type="ECO:0000256" key="2">
    <source>
        <dbReference type="ARBA" id="ARBA00009399"/>
    </source>
</evidence>
<feature type="transmembrane region" description="Helical" evidence="6">
    <location>
        <begin position="60"/>
        <end position="77"/>
    </location>
</feature>
<evidence type="ECO:0000313" key="8">
    <source>
        <dbReference type="EMBL" id="GAA1782986.1"/>
    </source>
</evidence>
<keyword evidence="4 6" id="KW-1133">Transmembrane helix</keyword>
<evidence type="ECO:0000259" key="7">
    <source>
        <dbReference type="Pfam" id="PF04138"/>
    </source>
</evidence>
<keyword evidence="5 6" id="KW-0472">Membrane</keyword>
<comment type="subcellular location">
    <subcellularLocation>
        <location evidence="1">Membrane</location>
        <topology evidence="1">Multi-pass membrane protein</topology>
    </subcellularLocation>
</comment>
<evidence type="ECO:0000313" key="9">
    <source>
        <dbReference type="Proteomes" id="UP001499938"/>
    </source>
</evidence>
<proteinExistence type="inferred from homology"/>
<dbReference type="Pfam" id="PF04138">
    <property type="entry name" value="GtrA_DPMS_TM"/>
    <property type="match status" value="1"/>
</dbReference>
<evidence type="ECO:0000256" key="6">
    <source>
        <dbReference type="SAM" id="Phobius"/>
    </source>
</evidence>
<feature type="transmembrane region" description="Helical" evidence="6">
    <location>
        <begin position="122"/>
        <end position="143"/>
    </location>
</feature>
<dbReference type="PANTHER" id="PTHR38459:SF1">
    <property type="entry name" value="PROPHAGE BACTOPRENOL-LINKED GLUCOSE TRANSLOCASE HOMOLOG"/>
    <property type="match status" value="1"/>
</dbReference>
<dbReference type="InterPro" id="IPR051401">
    <property type="entry name" value="GtrA_CellWall_Glycosyl"/>
</dbReference>
<dbReference type="PANTHER" id="PTHR38459">
    <property type="entry name" value="PROPHAGE BACTOPRENOL-LINKED GLUCOSE TRANSLOCASE HOMOLOG"/>
    <property type="match status" value="1"/>
</dbReference>
<keyword evidence="3 6" id="KW-0812">Transmembrane</keyword>
<protein>
    <recommendedName>
        <fullName evidence="7">GtrA/DPMS transmembrane domain-containing protein</fullName>
    </recommendedName>
</protein>
<comment type="caution">
    <text evidence="8">The sequence shown here is derived from an EMBL/GenBank/DDBJ whole genome shotgun (WGS) entry which is preliminary data.</text>
</comment>
<keyword evidence="9" id="KW-1185">Reference proteome</keyword>
<reference evidence="9" key="1">
    <citation type="journal article" date="2019" name="Int. J. Syst. Evol. Microbiol.">
        <title>The Global Catalogue of Microorganisms (GCM) 10K type strain sequencing project: providing services to taxonomists for standard genome sequencing and annotation.</title>
        <authorList>
            <consortium name="The Broad Institute Genomics Platform"/>
            <consortium name="The Broad Institute Genome Sequencing Center for Infectious Disease"/>
            <person name="Wu L."/>
            <person name="Ma J."/>
        </authorList>
    </citation>
    <scope>NUCLEOTIDE SEQUENCE [LARGE SCALE GENOMIC DNA]</scope>
    <source>
        <strain evidence="9">JCM 15592</strain>
    </source>
</reference>
<evidence type="ECO:0000256" key="1">
    <source>
        <dbReference type="ARBA" id="ARBA00004141"/>
    </source>
</evidence>
<evidence type="ECO:0000256" key="4">
    <source>
        <dbReference type="ARBA" id="ARBA00022989"/>
    </source>
</evidence>
<sequence>MTSAGAEAIAAPEQGAAGRAQGRVSGQFLRFVLVGGVGTVLYVGFYWLARLVTSQQPANVLSWTIATVLGNLLHRRYTYGVRGSHRQNADAIITFGTALVELLVAAALLARWPEANGWQQSAIVVLGTAIGGTARFVLNLIWFRRT</sequence>
<evidence type="ECO:0000256" key="3">
    <source>
        <dbReference type="ARBA" id="ARBA00022692"/>
    </source>
</evidence>
<gene>
    <name evidence="8" type="ORF">GCM10009811_05530</name>
</gene>
<accession>A0ABP4XKZ4</accession>
<comment type="similarity">
    <text evidence="2">Belongs to the GtrA family.</text>
</comment>
<feature type="transmembrane region" description="Helical" evidence="6">
    <location>
        <begin position="28"/>
        <end position="48"/>
    </location>
</feature>
<dbReference type="EMBL" id="BAAAPO010000009">
    <property type="protein sequence ID" value="GAA1782986.1"/>
    <property type="molecule type" value="Genomic_DNA"/>
</dbReference>
<feature type="domain" description="GtrA/DPMS transmembrane" evidence="7">
    <location>
        <begin position="30"/>
        <end position="142"/>
    </location>
</feature>
<organism evidence="8 9">
    <name type="scientific">Nostocoides veronense</name>
    <dbReference type="NCBI Taxonomy" id="330836"/>
    <lineage>
        <taxon>Bacteria</taxon>
        <taxon>Bacillati</taxon>
        <taxon>Actinomycetota</taxon>
        <taxon>Actinomycetes</taxon>
        <taxon>Micrococcales</taxon>
        <taxon>Intrasporangiaceae</taxon>
        <taxon>Nostocoides</taxon>
    </lineage>
</organism>
<dbReference type="Proteomes" id="UP001499938">
    <property type="component" value="Unassembled WGS sequence"/>
</dbReference>
<name>A0ABP4XKZ4_9MICO</name>
<dbReference type="InterPro" id="IPR007267">
    <property type="entry name" value="GtrA_DPMS_TM"/>
</dbReference>
<feature type="transmembrane region" description="Helical" evidence="6">
    <location>
        <begin position="89"/>
        <end position="110"/>
    </location>
</feature>
<evidence type="ECO:0000256" key="5">
    <source>
        <dbReference type="ARBA" id="ARBA00023136"/>
    </source>
</evidence>